<dbReference type="EMBL" id="JARKIF010000001">
    <property type="protein sequence ID" value="KAJ7650607.1"/>
    <property type="molecule type" value="Genomic_DNA"/>
</dbReference>
<dbReference type="PANTHER" id="PTHR28630:SF3">
    <property type="entry name" value="PEROXIREDOXIN-LIKE 2C"/>
    <property type="match status" value="1"/>
</dbReference>
<evidence type="ECO:0000313" key="2">
    <source>
        <dbReference type="Proteomes" id="UP001221142"/>
    </source>
</evidence>
<dbReference type="Proteomes" id="UP001221142">
    <property type="component" value="Unassembled WGS sequence"/>
</dbReference>
<name>A0AAD7G2D3_9AGAR</name>
<dbReference type="InterPro" id="IPR032801">
    <property type="entry name" value="PXL2A/B/C"/>
</dbReference>
<comment type="caution">
    <text evidence="1">The sequence shown here is derived from an EMBL/GenBank/DDBJ whole genome shotgun (WGS) entry which is preliminary data.</text>
</comment>
<accession>A0AAD7G2D3</accession>
<dbReference type="InterPro" id="IPR036249">
    <property type="entry name" value="Thioredoxin-like_sf"/>
</dbReference>
<dbReference type="Pfam" id="PF13911">
    <property type="entry name" value="AhpC-TSA_2"/>
    <property type="match status" value="1"/>
</dbReference>
<reference evidence="1" key="1">
    <citation type="submission" date="2023-03" db="EMBL/GenBank/DDBJ databases">
        <title>Massive genome expansion in bonnet fungi (Mycena s.s.) driven by repeated elements and novel gene families across ecological guilds.</title>
        <authorList>
            <consortium name="Lawrence Berkeley National Laboratory"/>
            <person name="Harder C.B."/>
            <person name="Miyauchi S."/>
            <person name="Viragh M."/>
            <person name="Kuo A."/>
            <person name="Thoen E."/>
            <person name="Andreopoulos B."/>
            <person name="Lu D."/>
            <person name="Skrede I."/>
            <person name="Drula E."/>
            <person name="Henrissat B."/>
            <person name="Morin E."/>
            <person name="Kohler A."/>
            <person name="Barry K."/>
            <person name="LaButti K."/>
            <person name="Morin E."/>
            <person name="Salamov A."/>
            <person name="Lipzen A."/>
            <person name="Mereny Z."/>
            <person name="Hegedus B."/>
            <person name="Baldrian P."/>
            <person name="Stursova M."/>
            <person name="Weitz H."/>
            <person name="Taylor A."/>
            <person name="Grigoriev I.V."/>
            <person name="Nagy L.G."/>
            <person name="Martin F."/>
            <person name="Kauserud H."/>
        </authorList>
    </citation>
    <scope>NUCLEOTIDE SEQUENCE</scope>
    <source>
        <strain evidence="1">9284</strain>
    </source>
</reference>
<keyword evidence="2" id="KW-1185">Reference proteome</keyword>
<dbReference type="SUPFAM" id="SSF52833">
    <property type="entry name" value="Thioredoxin-like"/>
    <property type="match status" value="1"/>
</dbReference>
<dbReference type="AlphaFoldDB" id="A0AAD7G2D3"/>
<evidence type="ECO:0000313" key="1">
    <source>
        <dbReference type="EMBL" id="KAJ7650607.1"/>
    </source>
</evidence>
<gene>
    <name evidence="1" type="ORF">FB45DRAFT_974419</name>
</gene>
<dbReference type="PANTHER" id="PTHR28630">
    <property type="match status" value="1"/>
</dbReference>
<proteinExistence type="predicted"/>
<dbReference type="CDD" id="cd02970">
    <property type="entry name" value="PRX_like2"/>
    <property type="match status" value="1"/>
</dbReference>
<dbReference type="Gene3D" id="3.40.30.10">
    <property type="entry name" value="Glutaredoxin"/>
    <property type="match status" value="1"/>
</dbReference>
<protein>
    <submittedName>
        <fullName evidence="1">AhpC/TSA antioxidant enzyme-domain-containing protein</fullName>
    </submittedName>
</protein>
<organism evidence="1 2">
    <name type="scientific">Roridomyces roridus</name>
    <dbReference type="NCBI Taxonomy" id="1738132"/>
    <lineage>
        <taxon>Eukaryota</taxon>
        <taxon>Fungi</taxon>
        <taxon>Dikarya</taxon>
        <taxon>Basidiomycota</taxon>
        <taxon>Agaricomycotina</taxon>
        <taxon>Agaricomycetes</taxon>
        <taxon>Agaricomycetidae</taxon>
        <taxon>Agaricales</taxon>
        <taxon>Marasmiineae</taxon>
        <taxon>Mycenaceae</taxon>
        <taxon>Roridomyces</taxon>
    </lineage>
</organism>
<sequence length="198" mass="21431">MSLRDQLPEASVLETASKLLVEDSKGNKVEFGSLFADQKTIVVFLRHFICGAYSSQLSDIPEASLAAAGTKIILIGCGEWKAIGAYADMTGFKGPIYADPKRTLFFTLGMDIQNHEVTPAGQQKPSYLTMSNTANAIYSIGRAFARPWIIGKQGNTYQLGGDFVLGPGNQCSFAHRMQHTQDHVEVADLMKAAGVTIP</sequence>